<sequence>MEAEPQSTEQPSDQSSEQPTEGATKPSVGDALLAIEELWPESLAESWDTVGLVVGRPERSAAKILFAVDPTHDVISEALDWGADLVIVHHPLMMKPVNSVAASHFKGNAVHRLIEGGCALATVHTNGDSAVGGVSDVLADAFGLQDVHPLAQSADGLPEEGIGRVGNLSEGTTLGDFAGVVFSILPAVAGGVRVAGDRDAMVRRVAVCGGAGDSLFDQVRESGADVYVTADLRHHPVSEAREAARDGRPYLIDVSHFGSEWLWLTPAATALENVLADQGFTAEIRVSTVNSDPWDFVLTPGTE</sequence>
<dbReference type="InterPro" id="IPR002678">
    <property type="entry name" value="DUF34/NIF3"/>
</dbReference>
<evidence type="ECO:0000256" key="2">
    <source>
        <dbReference type="ARBA" id="ARBA00011643"/>
    </source>
</evidence>
<dbReference type="InterPro" id="IPR036069">
    <property type="entry name" value="DUF34/NIF3_sf"/>
</dbReference>
<name>A0ABW4Q370_9MICC</name>
<gene>
    <name evidence="6" type="ORF">ACFSFX_00545</name>
</gene>
<feature type="region of interest" description="Disordered" evidence="5">
    <location>
        <begin position="1"/>
        <end position="27"/>
    </location>
</feature>
<dbReference type="PANTHER" id="PTHR13799:SF14">
    <property type="entry name" value="GTP CYCLOHYDROLASE 1 TYPE 2 HOMOLOG"/>
    <property type="match status" value="1"/>
</dbReference>
<comment type="caution">
    <text evidence="6">The sequence shown here is derived from an EMBL/GenBank/DDBJ whole genome shotgun (WGS) entry which is preliminary data.</text>
</comment>
<evidence type="ECO:0000256" key="1">
    <source>
        <dbReference type="ARBA" id="ARBA00006964"/>
    </source>
</evidence>
<organism evidence="6 7">
    <name type="scientific">Arthrobacter flavus</name>
    <dbReference type="NCBI Taxonomy" id="95172"/>
    <lineage>
        <taxon>Bacteria</taxon>
        <taxon>Bacillati</taxon>
        <taxon>Actinomycetota</taxon>
        <taxon>Actinomycetes</taxon>
        <taxon>Micrococcales</taxon>
        <taxon>Micrococcaceae</taxon>
        <taxon>Arthrobacter</taxon>
    </lineage>
</organism>
<reference evidence="7" key="1">
    <citation type="journal article" date="2019" name="Int. J. Syst. Evol. Microbiol.">
        <title>The Global Catalogue of Microorganisms (GCM) 10K type strain sequencing project: providing services to taxonomists for standard genome sequencing and annotation.</title>
        <authorList>
            <consortium name="The Broad Institute Genomics Platform"/>
            <consortium name="The Broad Institute Genome Sequencing Center for Infectious Disease"/>
            <person name="Wu L."/>
            <person name="Ma J."/>
        </authorList>
    </citation>
    <scope>NUCLEOTIDE SEQUENCE [LARGE SCALE GENOMIC DNA]</scope>
    <source>
        <strain evidence="7">JCM 11496</strain>
    </source>
</reference>
<dbReference type="NCBIfam" id="TIGR00486">
    <property type="entry name" value="YbgI_SA1388"/>
    <property type="match status" value="1"/>
</dbReference>
<protein>
    <recommendedName>
        <fullName evidence="3">GTP cyclohydrolase 1 type 2 homolog</fullName>
    </recommendedName>
</protein>
<comment type="subunit">
    <text evidence="2">Homohexamer.</text>
</comment>
<keyword evidence="7" id="KW-1185">Reference proteome</keyword>
<dbReference type="EMBL" id="JBHUGA010000002">
    <property type="protein sequence ID" value="MFD1845085.1"/>
    <property type="molecule type" value="Genomic_DNA"/>
</dbReference>
<accession>A0ABW4Q370</accession>
<dbReference type="Pfam" id="PF01784">
    <property type="entry name" value="DUF34_NIF3"/>
    <property type="match status" value="1"/>
</dbReference>
<dbReference type="SUPFAM" id="SSF102705">
    <property type="entry name" value="NIF3 (NGG1p interacting factor 3)-like"/>
    <property type="match status" value="1"/>
</dbReference>
<dbReference type="Proteomes" id="UP001597307">
    <property type="component" value="Unassembled WGS sequence"/>
</dbReference>
<dbReference type="RefSeq" id="WP_343877068.1">
    <property type="nucleotide sequence ID" value="NZ_BAAAIJ010000002.1"/>
</dbReference>
<evidence type="ECO:0000313" key="6">
    <source>
        <dbReference type="EMBL" id="MFD1845085.1"/>
    </source>
</evidence>
<comment type="similarity">
    <text evidence="1">Belongs to the GTP cyclohydrolase I type 2/NIF3 family.</text>
</comment>
<dbReference type="Gene3D" id="3.40.1390.30">
    <property type="entry name" value="NIF3 (NGG1p interacting factor 3)-like"/>
    <property type="match status" value="2"/>
</dbReference>
<evidence type="ECO:0000256" key="4">
    <source>
        <dbReference type="ARBA" id="ARBA00022723"/>
    </source>
</evidence>
<evidence type="ECO:0000256" key="3">
    <source>
        <dbReference type="ARBA" id="ARBA00022112"/>
    </source>
</evidence>
<proteinExistence type="inferred from homology"/>
<evidence type="ECO:0000313" key="7">
    <source>
        <dbReference type="Proteomes" id="UP001597307"/>
    </source>
</evidence>
<feature type="compositionally biased region" description="Polar residues" evidence="5">
    <location>
        <begin position="1"/>
        <end position="21"/>
    </location>
</feature>
<evidence type="ECO:0000256" key="5">
    <source>
        <dbReference type="SAM" id="MobiDB-lite"/>
    </source>
</evidence>
<dbReference type="PANTHER" id="PTHR13799">
    <property type="entry name" value="NGG1 INTERACTING FACTOR 3"/>
    <property type="match status" value="1"/>
</dbReference>
<keyword evidence="4" id="KW-0479">Metal-binding</keyword>